<protein>
    <submittedName>
        <fullName evidence="2">Uncharacterized protein</fullName>
    </submittedName>
</protein>
<evidence type="ECO:0000313" key="2">
    <source>
        <dbReference type="EMBL" id="CAK9216112.1"/>
    </source>
</evidence>
<feature type="region of interest" description="Disordered" evidence="1">
    <location>
        <begin position="1"/>
        <end position="21"/>
    </location>
</feature>
<sequence>MAAKEEKRGGATEEEKRKTEVVQAEVARMKQLPPNSAYATHRLRVLDKMQQLLSKARTQAETDELEILFANMSF</sequence>
<gene>
    <name evidence="2" type="ORF">CSSPTR1EN2_LOCUS13261</name>
</gene>
<organism evidence="2 3">
    <name type="scientific">Sphagnum troendelagicum</name>
    <dbReference type="NCBI Taxonomy" id="128251"/>
    <lineage>
        <taxon>Eukaryota</taxon>
        <taxon>Viridiplantae</taxon>
        <taxon>Streptophyta</taxon>
        <taxon>Embryophyta</taxon>
        <taxon>Bryophyta</taxon>
        <taxon>Sphagnophytina</taxon>
        <taxon>Sphagnopsida</taxon>
        <taxon>Sphagnales</taxon>
        <taxon>Sphagnaceae</taxon>
        <taxon>Sphagnum</taxon>
    </lineage>
</organism>
<name>A0ABP0U9Y3_9BRYO</name>
<proteinExistence type="predicted"/>
<evidence type="ECO:0000313" key="3">
    <source>
        <dbReference type="Proteomes" id="UP001497512"/>
    </source>
</evidence>
<evidence type="ECO:0000256" key="1">
    <source>
        <dbReference type="SAM" id="MobiDB-lite"/>
    </source>
</evidence>
<reference evidence="2" key="1">
    <citation type="submission" date="2024-02" db="EMBL/GenBank/DDBJ databases">
        <authorList>
            <consortium name="ELIXIR-Norway"/>
            <consortium name="Elixir Norway"/>
        </authorList>
    </citation>
    <scope>NUCLEOTIDE SEQUENCE</scope>
</reference>
<keyword evidence="3" id="KW-1185">Reference proteome</keyword>
<dbReference type="EMBL" id="OZ019894">
    <property type="protein sequence ID" value="CAK9216112.1"/>
    <property type="molecule type" value="Genomic_DNA"/>
</dbReference>
<dbReference type="Proteomes" id="UP001497512">
    <property type="component" value="Chromosome 2"/>
</dbReference>
<accession>A0ABP0U9Y3</accession>
<feature type="compositionally biased region" description="Basic and acidic residues" evidence="1">
    <location>
        <begin position="1"/>
        <end position="20"/>
    </location>
</feature>